<keyword evidence="1" id="KW-1133">Transmembrane helix</keyword>
<feature type="transmembrane region" description="Helical" evidence="1">
    <location>
        <begin position="252"/>
        <end position="274"/>
    </location>
</feature>
<evidence type="ECO:0000256" key="1">
    <source>
        <dbReference type="SAM" id="Phobius"/>
    </source>
</evidence>
<proteinExistence type="predicted"/>
<dbReference type="AlphaFoldDB" id="A0A6A2X3H8"/>
<accession>A0A6A2X3H8</accession>
<keyword evidence="1" id="KW-0472">Membrane</keyword>
<sequence length="456" mass="49755">MMNSGAHLQSLVLPTAFEVDSFSSVILSPKPFCKKSRPFHQIFEKVHNLLFDGRHGDRLRFYDCLPSQPLQTLSENVVVAVATPTLSFLSLRVSIYMTSGRYEVHLFCRGSPGQLRSSSLRAWEQLKQRRVWSGLNSGPARPSAARFGNGARRGRRYARCSAATDPQTILLPPSQLRIRSRGARKPWADWPGLSLLFCSRHDKGARKRYAQRAEDPLRVFIISCAPLSSSAPPGSLGCWPNKHLPAAPAARLTGGALVILTVLSAGALLIALAISYGSSSSQPQGPTLRGQSGLSGQPPFELLQQTVAPPTRKGINIETSLPFESENLWRKSGFKFPETIRLYSQREYAAPKIIPSAANVATKLFLWKALTKMRNSPIKLLVPGPSLSFPPDRAVVPRGRPVAAENELGRAPGGRAASSLSGWNKKGKLVVGGKTRLVECDSTEEPYSIGALARYN</sequence>
<protein>
    <submittedName>
        <fullName evidence="2">Uncharacterized protein</fullName>
    </submittedName>
</protein>
<dbReference type="Proteomes" id="UP000436088">
    <property type="component" value="Unassembled WGS sequence"/>
</dbReference>
<gene>
    <name evidence="2" type="ORF">F3Y22_tig00113021pilonHSYRG00027</name>
</gene>
<name>A0A6A2X3H8_HIBSY</name>
<evidence type="ECO:0000313" key="3">
    <source>
        <dbReference type="Proteomes" id="UP000436088"/>
    </source>
</evidence>
<organism evidence="2 3">
    <name type="scientific">Hibiscus syriacus</name>
    <name type="common">Rose of Sharon</name>
    <dbReference type="NCBI Taxonomy" id="106335"/>
    <lineage>
        <taxon>Eukaryota</taxon>
        <taxon>Viridiplantae</taxon>
        <taxon>Streptophyta</taxon>
        <taxon>Embryophyta</taxon>
        <taxon>Tracheophyta</taxon>
        <taxon>Spermatophyta</taxon>
        <taxon>Magnoliopsida</taxon>
        <taxon>eudicotyledons</taxon>
        <taxon>Gunneridae</taxon>
        <taxon>Pentapetalae</taxon>
        <taxon>rosids</taxon>
        <taxon>malvids</taxon>
        <taxon>Malvales</taxon>
        <taxon>Malvaceae</taxon>
        <taxon>Malvoideae</taxon>
        <taxon>Hibiscus</taxon>
    </lineage>
</organism>
<keyword evidence="3" id="KW-1185">Reference proteome</keyword>
<evidence type="ECO:0000313" key="2">
    <source>
        <dbReference type="EMBL" id="KAE8663210.1"/>
    </source>
</evidence>
<reference evidence="2" key="1">
    <citation type="submission" date="2019-09" db="EMBL/GenBank/DDBJ databases">
        <title>Draft genome information of white flower Hibiscus syriacus.</title>
        <authorList>
            <person name="Kim Y.-M."/>
        </authorList>
    </citation>
    <scope>NUCLEOTIDE SEQUENCE [LARGE SCALE GENOMIC DNA]</scope>
    <source>
        <strain evidence="2">YM2019G1</strain>
    </source>
</reference>
<keyword evidence="1" id="KW-0812">Transmembrane</keyword>
<dbReference type="EMBL" id="VEPZ02001686">
    <property type="protein sequence ID" value="KAE8663210.1"/>
    <property type="molecule type" value="Genomic_DNA"/>
</dbReference>
<comment type="caution">
    <text evidence="2">The sequence shown here is derived from an EMBL/GenBank/DDBJ whole genome shotgun (WGS) entry which is preliminary data.</text>
</comment>